<protein>
    <submittedName>
        <fullName evidence="1">Uncharacterized protein</fullName>
    </submittedName>
</protein>
<dbReference type="KEGG" id="ssan:NX02_19425"/>
<keyword evidence="2" id="KW-1185">Reference proteome</keyword>
<organism evidence="1 2">
    <name type="scientific">Sphingomonas sanxanigenens DSM 19645 = NX02</name>
    <dbReference type="NCBI Taxonomy" id="1123269"/>
    <lineage>
        <taxon>Bacteria</taxon>
        <taxon>Pseudomonadati</taxon>
        <taxon>Pseudomonadota</taxon>
        <taxon>Alphaproteobacteria</taxon>
        <taxon>Sphingomonadales</taxon>
        <taxon>Sphingomonadaceae</taxon>
        <taxon>Sphingomonas</taxon>
    </lineage>
</organism>
<dbReference type="Proteomes" id="UP000018851">
    <property type="component" value="Chromosome"/>
</dbReference>
<dbReference type="STRING" id="1123269.NX02_19425"/>
<dbReference type="eggNOG" id="ENOG502ZZHY">
    <property type="taxonomic scope" value="Bacteria"/>
</dbReference>
<dbReference type="AlphaFoldDB" id="W0AIS2"/>
<dbReference type="PATRIC" id="fig|1123269.5.peg.3801"/>
<reference evidence="1 2" key="1">
    <citation type="submission" date="2013-07" db="EMBL/GenBank/DDBJ databases">
        <title>Completed genome of Sphingomonas sanxanigenens NX02.</title>
        <authorList>
            <person name="Ma T."/>
            <person name="Huang H."/>
            <person name="Wu M."/>
            <person name="Li X."/>
            <person name="Li G."/>
        </authorList>
    </citation>
    <scope>NUCLEOTIDE SEQUENCE [LARGE SCALE GENOMIC DNA]</scope>
    <source>
        <strain evidence="1 2">NX02</strain>
    </source>
</reference>
<accession>W0AIS2</accession>
<dbReference type="EMBL" id="CP006644">
    <property type="protein sequence ID" value="AHE55545.1"/>
    <property type="molecule type" value="Genomic_DNA"/>
</dbReference>
<name>W0AIS2_9SPHN</name>
<gene>
    <name evidence="1" type="ORF">NX02_19425</name>
</gene>
<proteinExistence type="predicted"/>
<evidence type="ECO:0000313" key="1">
    <source>
        <dbReference type="EMBL" id="AHE55545.1"/>
    </source>
</evidence>
<sequence>MSVRLNVVGGALINGARIEPYMAQKGDSVKGDIGPSGWTPVLAGEADGTRTLIKVVDWLGGQGVKPQVGMYIGPANSGGYVQAKADAFNFNAAKRVFVLAAATNAQGAANFLFNAAAGINPSFTLPPIVKALPATTSVLSGPTRTAITAVTATGCTANVQQQAILTGVLSALAGATANILVIEA</sequence>
<evidence type="ECO:0000313" key="2">
    <source>
        <dbReference type="Proteomes" id="UP000018851"/>
    </source>
</evidence>
<dbReference type="HOGENOM" id="CLU_1467325_0_0_5"/>